<dbReference type="PANTHER" id="PTHR34374">
    <property type="entry name" value="LARGE RIBOSOMAL RNA SUBUNIT ACCUMULATION PROTEIN YCED HOMOLOG 1, CHLOROPLASTIC"/>
    <property type="match status" value="1"/>
</dbReference>
<sequence length="173" mass="18863">MQFNVHDMLSKGSTVTFNEQMDVSGLLKGRRDVTGAGPLSVSLKVTGEEDVIQVEGELSISLNMACSRCLSGVPEQIVIPIFETFKPVASLDEAEDVDGEEDEDVIKIASDKVDLKPLVEEVLLLSLPFAPLCDDDCKGLCPNCGQNLNERQCGCNTEKIDPRFAALKDLFKE</sequence>
<proteinExistence type="predicted"/>
<organism evidence="1 2">
    <name type="scientific">Paenibacillus thailandensis</name>
    <dbReference type="NCBI Taxonomy" id="393250"/>
    <lineage>
        <taxon>Bacteria</taxon>
        <taxon>Bacillati</taxon>
        <taxon>Bacillota</taxon>
        <taxon>Bacilli</taxon>
        <taxon>Bacillales</taxon>
        <taxon>Paenibacillaceae</taxon>
        <taxon>Paenibacillus</taxon>
    </lineage>
</organism>
<dbReference type="PANTHER" id="PTHR34374:SF1">
    <property type="entry name" value="LARGE RIBOSOMAL RNA SUBUNIT ACCUMULATION PROTEIN YCED HOMOLOG 1, CHLOROPLASTIC"/>
    <property type="match status" value="1"/>
</dbReference>
<dbReference type="Proteomes" id="UP001597493">
    <property type="component" value="Unassembled WGS sequence"/>
</dbReference>
<protein>
    <submittedName>
        <fullName evidence="1">YceD family protein</fullName>
    </submittedName>
</protein>
<gene>
    <name evidence="1" type="ORF">ACFSW5_12085</name>
</gene>
<accession>A0ABW5QXA8</accession>
<keyword evidence="2" id="KW-1185">Reference proteome</keyword>
<dbReference type="RefSeq" id="WP_379273217.1">
    <property type="nucleotide sequence ID" value="NZ_JBHUGT010000002.1"/>
</dbReference>
<evidence type="ECO:0000313" key="2">
    <source>
        <dbReference type="Proteomes" id="UP001597493"/>
    </source>
</evidence>
<dbReference type="EMBL" id="JBHUMY010000012">
    <property type="protein sequence ID" value="MFD2660989.1"/>
    <property type="molecule type" value="Genomic_DNA"/>
</dbReference>
<evidence type="ECO:0000313" key="1">
    <source>
        <dbReference type="EMBL" id="MFD2660989.1"/>
    </source>
</evidence>
<dbReference type="InterPro" id="IPR003772">
    <property type="entry name" value="YceD"/>
</dbReference>
<name>A0ABW5QXA8_9BACL</name>
<comment type="caution">
    <text evidence="1">The sequence shown here is derived from an EMBL/GenBank/DDBJ whole genome shotgun (WGS) entry which is preliminary data.</text>
</comment>
<reference evidence="2" key="1">
    <citation type="journal article" date="2019" name="Int. J. Syst. Evol. Microbiol.">
        <title>The Global Catalogue of Microorganisms (GCM) 10K type strain sequencing project: providing services to taxonomists for standard genome sequencing and annotation.</title>
        <authorList>
            <consortium name="The Broad Institute Genomics Platform"/>
            <consortium name="The Broad Institute Genome Sequencing Center for Infectious Disease"/>
            <person name="Wu L."/>
            <person name="Ma J."/>
        </authorList>
    </citation>
    <scope>NUCLEOTIDE SEQUENCE [LARGE SCALE GENOMIC DNA]</scope>
    <source>
        <strain evidence="2">TISTR 1827</strain>
    </source>
</reference>
<dbReference type="Pfam" id="PF02620">
    <property type="entry name" value="YceD"/>
    <property type="match status" value="1"/>
</dbReference>